<dbReference type="Proteomes" id="UP001238603">
    <property type="component" value="Unassembled WGS sequence"/>
</dbReference>
<dbReference type="EMBL" id="JASVDS010000002">
    <property type="protein sequence ID" value="MDL5031625.1"/>
    <property type="molecule type" value="Genomic_DNA"/>
</dbReference>
<dbReference type="RefSeq" id="WP_285981753.1">
    <property type="nucleotide sequence ID" value="NZ_JASVDS010000002.1"/>
</dbReference>
<feature type="chain" id="PRO_5047413364" evidence="1">
    <location>
        <begin position="27"/>
        <end position="165"/>
    </location>
</feature>
<reference evidence="2 3" key="1">
    <citation type="submission" date="2023-06" db="EMBL/GenBank/DDBJ databases">
        <title>Pelomonas sp. APW6 16S ribosomal RNA gene genome sequencing and assembly.</title>
        <authorList>
            <person name="Woo H."/>
        </authorList>
    </citation>
    <scope>NUCLEOTIDE SEQUENCE [LARGE SCALE GENOMIC DNA]</scope>
    <source>
        <strain evidence="2 3">APW6</strain>
    </source>
</reference>
<evidence type="ECO:0000256" key="1">
    <source>
        <dbReference type="SAM" id="SignalP"/>
    </source>
</evidence>
<evidence type="ECO:0000313" key="3">
    <source>
        <dbReference type="Proteomes" id="UP001238603"/>
    </source>
</evidence>
<name>A0ABT7LFK1_9BURK</name>
<protein>
    <submittedName>
        <fullName evidence="2">Uncharacterized protein</fullName>
    </submittedName>
</protein>
<evidence type="ECO:0000313" key="2">
    <source>
        <dbReference type="EMBL" id="MDL5031625.1"/>
    </source>
</evidence>
<keyword evidence="3" id="KW-1185">Reference proteome</keyword>
<proteinExistence type="predicted"/>
<keyword evidence="1" id="KW-0732">Signal</keyword>
<gene>
    <name evidence="2" type="ORF">QRD43_06855</name>
</gene>
<feature type="signal peptide" evidence="1">
    <location>
        <begin position="1"/>
        <end position="26"/>
    </location>
</feature>
<organism evidence="2 3">
    <name type="scientific">Roseateles subflavus</name>
    <dbReference type="NCBI Taxonomy" id="3053353"/>
    <lineage>
        <taxon>Bacteria</taxon>
        <taxon>Pseudomonadati</taxon>
        <taxon>Pseudomonadota</taxon>
        <taxon>Betaproteobacteria</taxon>
        <taxon>Burkholderiales</taxon>
        <taxon>Sphaerotilaceae</taxon>
        <taxon>Roseateles</taxon>
    </lineage>
</organism>
<comment type="caution">
    <text evidence="2">The sequence shown here is derived from an EMBL/GenBank/DDBJ whole genome shotgun (WGS) entry which is preliminary data.</text>
</comment>
<sequence length="165" mass="18156">MLVRKPLLRTLPLLGLALCLSLPSLAAEVATPGPDAARVQAIRDKLRTDRKAVVLHNLKLDAAQTAKFNTVYDAYAKEAGELARQRTRMVVESVNQGDKLTGAQAKQASKDSLALAEAELKLLRKYHPKMVKAVGQEEANRFLDVESKILALNHYDIAWTTPLSE</sequence>
<accession>A0ABT7LFK1</accession>